<protein>
    <submittedName>
        <fullName evidence="1">Uncharacterized protein</fullName>
    </submittedName>
</protein>
<keyword evidence="1" id="KW-0614">Plasmid</keyword>
<reference evidence="1" key="1">
    <citation type="journal article" date="2016" name="Sci. Rep.">
        <title>Genomics of high molecular weight plasmids isolated from an on-farm biopurification system.</title>
        <authorList>
            <person name="Martini M.C."/>
            <person name="Wibberg D."/>
            <person name="Lozano M."/>
            <person name="Torres Tejerizo G."/>
            <person name="Albicoro F.J."/>
            <person name="Jaenicke S."/>
            <person name="van Elsas J.D."/>
            <person name="Petroni A."/>
            <person name="Garcillan-Barcia M.P."/>
            <person name="de la Cruz F."/>
            <person name="Schluter A."/>
            <person name="Puhler A."/>
            <person name="Pistorio M."/>
            <person name="Lagares A."/>
            <person name="Del Papa M.F."/>
        </authorList>
    </citation>
    <scope>NUCLEOTIDE SEQUENCE</scope>
    <source>
        <plasmid evidence="1">pMC1</plasmid>
    </source>
</reference>
<dbReference type="AlphaFoldDB" id="A0A193SD00"/>
<dbReference type="EMBL" id="LT158601">
    <property type="protein sequence ID" value="CVK35491.1"/>
    <property type="molecule type" value="Genomic_DNA"/>
</dbReference>
<accession>A0A193SD00</accession>
<geneLocation type="plasmid" evidence="1">
    <name>pMC1</name>
</geneLocation>
<proteinExistence type="predicted"/>
<evidence type="ECO:0000313" key="1">
    <source>
        <dbReference type="EMBL" id="CVK35491.1"/>
    </source>
</evidence>
<gene>
    <name evidence="1" type="ORF">MCM2015_pMC1_50</name>
</gene>
<organism evidence="1">
    <name type="scientific">biofilter metagenome</name>
    <dbReference type="NCBI Taxonomy" id="1070537"/>
    <lineage>
        <taxon>unclassified sequences</taxon>
        <taxon>metagenomes</taxon>
        <taxon>ecological metagenomes</taxon>
    </lineage>
</organism>
<sequence length="313" mass="34984">MTAKKPNLLRSLISDLELNTAPAPMGAYAISKAFRPFSQSVHGRAARRGSTTGILLVQNLKCPQLNEQMLSTLSDVGPEFVTKYLSKEGYEHSLKGSFKFGTLAEYKKKEGDLSNRGRFGDEKESIQQHIFNSRSGYFERFKYSGLEIKNSHFLGLDNDVVIEFQANSYCACCSVGKYDAKSADALRNNGNPDITHFVTYNLSKLRSALNKIFSAEEKWNNSALIGRTILYGDKDRRWEIEESFTVDAQRDALGIFMGLAFVKDKTRFEHEDEYRLMIIDLNAMGALSSDAPSHAFIHESILEAITASGEAGK</sequence>
<name>A0A193SD00_9ZZZZ</name>